<feature type="transmembrane region" description="Helical" evidence="7">
    <location>
        <begin position="86"/>
        <end position="110"/>
    </location>
</feature>
<evidence type="ECO:0000313" key="8">
    <source>
        <dbReference type="EMBL" id="HFC98778.1"/>
    </source>
</evidence>
<gene>
    <name evidence="8" type="ORF">ENJ40_10080</name>
</gene>
<feature type="transmembrane region" description="Helical" evidence="7">
    <location>
        <begin position="330"/>
        <end position="356"/>
    </location>
</feature>
<feature type="transmembrane region" description="Helical" evidence="7">
    <location>
        <begin position="189"/>
        <end position="209"/>
    </location>
</feature>
<evidence type="ECO:0000256" key="1">
    <source>
        <dbReference type="ARBA" id="ARBA00004651"/>
    </source>
</evidence>
<organism evidence="8">
    <name type="scientific">Thermosulfurimonas dismutans</name>
    <dbReference type="NCBI Taxonomy" id="999894"/>
    <lineage>
        <taxon>Bacteria</taxon>
        <taxon>Pseudomonadati</taxon>
        <taxon>Thermodesulfobacteriota</taxon>
        <taxon>Thermodesulfobacteria</taxon>
        <taxon>Thermodesulfobacteriales</taxon>
        <taxon>Thermodesulfobacteriaceae</taxon>
        <taxon>Thermosulfurimonas</taxon>
    </lineage>
</organism>
<evidence type="ECO:0000256" key="5">
    <source>
        <dbReference type="ARBA" id="ARBA00022989"/>
    </source>
</evidence>
<feature type="transmembrane region" description="Helical" evidence="7">
    <location>
        <begin position="122"/>
        <end position="141"/>
    </location>
</feature>
<keyword evidence="3" id="KW-1003">Cell membrane</keyword>
<feature type="transmembrane region" description="Helical" evidence="7">
    <location>
        <begin position="47"/>
        <end position="66"/>
    </location>
</feature>
<feature type="transmembrane region" description="Helical" evidence="7">
    <location>
        <begin position="376"/>
        <end position="395"/>
    </location>
</feature>
<evidence type="ECO:0000256" key="2">
    <source>
        <dbReference type="ARBA" id="ARBA00006386"/>
    </source>
</evidence>
<accession>A0A7C3GFY2</accession>
<dbReference type="EMBL" id="DRMH01000139">
    <property type="protein sequence ID" value="HFC98778.1"/>
    <property type="molecule type" value="Genomic_DNA"/>
</dbReference>
<reference evidence="8" key="1">
    <citation type="journal article" date="2020" name="mSystems">
        <title>Genome- and Community-Level Interaction Insights into Carbon Utilization and Element Cycling Functions of Hydrothermarchaeota in Hydrothermal Sediment.</title>
        <authorList>
            <person name="Zhou Z."/>
            <person name="Liu Y."/>
            <person name="Xu W."/>
            <person name="Pan J."/>
            <person name="Luo Z.H."/>
            <person name="Li M."/>
        </authorList>
    </citation>
    <scope>NUCLEOTIDE SEQUENCE [LARGE SCALE GENOMIC DNA]</scope>
    <source>
        <strain evidence="8">HyVt-483</strain>
    </source>
</reference>
<evidence type="ECO:0000256" key="4">
    <source>
        <dbReference type="ARBA" id="ARBA00022692"/>
    </source>
</evidence>
<dbReference type="PANTHER" id="PTHR43299:SF1">
    <property type="entry name" value="UPF0718 PROTEIN YRAQ"/>
    <property type="match status" value="1"/>
</dbReference>
<keyword evidence="5 7" id="KW-1133">Transmembrane helix</keyword>
<feature type="transmembrane region" description="Helical" evidence="7">
    <location>
        <begin position="302"/>
        <end position="318"/>
    </location>
</feature>
<comment type="subcellular location">
    <subcellularLocation>
        <location evidence="1">Cell membrane</location>
        <topology evidence="1">Multi-pass membrane protein</topology>
    </subcellularLocation>
</comment>
<comment type="caution">
    <text evidence="8">The sequence shown here is derived from an EMBL/GenBank/DDBJ whole genome shotgun (WGS) entry which is preliminary data.</text>
</comment>
<feature type="transmembrane region" description="Helical" evidence="7">
    <location>
        <begin position="229"/>
        <end position="250"/>
    </location>
</feature>
<dbReference type="GO" id="GO:0005886">
    <property type="term" value="C:plasma membrane"/>
    <property type="evidence" value="ECO:0007669"/>
    <property type="project" value="UniProtKB-SubCell"/>
</dbReference>
<sequence>MKALKRFYEIGIGVAVFLFFFFFPARERVLSGAREALLLAHWYAREHVIFCLIPAFFIAGAISVFVSKESVMRYLGPQAPKPLAYGVASVSGTILAVCSCTVLPLFAGIYMNGAGLGPATTFLYSGPAINILAIVLTARVLGAGLGLARAVGAIGASILIGLIMALAFHREETKRMAEFSAAPPEEGRPLWQTVVFMATLVAILVFATWGHGTGLWEKIYALKWKLVSASAAALLVELYFFFGLSPIWLFAVAGAAALGESLFPGHAIAFLSGVVLLSVALWHTGGEAREWFDSSYWLARQILPLLFLGVLGAGFFLGRPGHEAFIPSRFVAELVGGNGLLANFFAAISGAFMYFATLTEVPILQGLLGAGMGKGPALALLLSGPAVSLPSMLVIRSVLGTKKTAAYVALVVVISTLCGWFFGAFLGG</sequence>
<name>A0A7C3GFY2_9BACT</name>
<dbReference type="PANTHER" id="PTHR43299">
    <property type="entry name" value="UPF0718 PROTEIN YRAQ"/>
    <property type="match status" value="1"/>
</dbReference>
<dbReference type="InterPro" id="IPR005524">
    <property type="entry name" value="DUF318"/>
</dbReference>
<evidence type="ECO:0000256" key="3">
    <source>
        <dbReference type="ARBA" id="ARBA00022475"/>
    </source>
</evidence>
<evidence type="ECO:0000256" key="6">
    <source>
        <dbReference type="ARBA" id="ARBA00023136"/>
    </source>
</evidence>
<dbReference type="AlphaFoldDB" id="A0A7C3GFY2"/>
<feature type="transmembrane region" description="Helical" evidence="7">
    <location>
        <begin position="6"/>
        <end position="26"/>
    </location>
</feature>
<evidence type="ECO:0000256" key="7">
    <source>
        <dbReference type="SAM" id="Phobius"/>
    </source>
</evidence>
<dbReference type="Pfam" id="PF03773">
    <property type="entry name" value="ArsP_1"/>
    <property type="match status" value="1"/>
</dbReference>
<feature type="transmembrane region" description="Helical" evidence="7">
    <location>
        <begin position="262"/>
        <end position="282"/>
    </location>
</feature>
<dbReference type="Proteomes" id="UP000886043">
    <property type="component" value="Unassembled WGS sequence"/>
</dbReference>
<feature type="transmembrane region" description="Helical" evidence="7">
    <location>
        <begin position="147"/>
        <end position="168"/>
    </location>
</feature>
<feature type="transmembrane region" description="Helical" evidence="7">
    <location>
        <begin position="407"/>
        <end position="426"/>
    </location>
</feature>
<protein>
    <submittedName>
        <fullName evidence="8">Permease</fullName>
    </submittedName>
</protein>
<comment type="similarity">
    <text evidence="2">Belongs to the UPF0718 family.</text>
</comment>
<proteinExistence type="inferred from homology"/>
<keyword evidence="6 7" id="KW-0472">Membrane</keyword>
<keyword evidence="4 7" id="KW-0812">Transmembrane</keyword>